<keyword evidence="5" id="KW-0645">Protease</keyword>
<dbReference type="Gene3D" id="2.40.10.10">
    <property type="entry name" value="Trypsin-like serine proteases"/>
    <property type="match status" value="1"/>
</dbReference>
<reference evidence="5" key="1">
    <citation type="submission" date="2014-05" db="EMBL/GenBank/DDBJ databases">
        <authorList>
            <person name="Chronopoulou M."/>
        </authorList>
    </citation>
    <scope>NUCLEOTIDE SEQUENCE</scope>
    <source>
        <tissue evidence="5">Whole organism</tissue>
    </source>
</reference>
<dbReference type="SMART" id="SM00020">
    <property type="entry name" value="Tryp_SPc"/>
    <property type="match status" value="1"/>
</dbReference>
<sequence length="298" mass="32757">SIMWTKCFVLCTTYVSLVASFSRVLNYECGNAPLKGLRGCNPRTSNRIINGVRVERGEIPWQISIVIGVNTTYTTTFECGGTIISDFYVLTVGHCLDSFNISGIIHYPDPCKSNIYAGDIQRKAGVSYPVSKFILHPSYKRIALGMLNDIGLVKIVGPFQFNALIQPVCLPLYGNETNKRESVIVGSGWGVNSIQQISGSYHLMRTDLKVQNMSNNVCKDDIFHCADPSSYLCTFNPPSSGCYGDSGSPATLEVNGRCILVGVFSSGTRCGETSFLTNVSYYLKWIDQHIQETSLTTC</sequence>
<dbReference type="InterPro" id="IPR043504">
    <property type="entry name" value="Peptidase_S1_PA_chymotrypsin"/>
</dbReference>
<dbReference type="CDD" id="cd00190">
    <property type="entry name" value="Tryp_SPc"/>
    <property type="match status" value="1"/>
</dbReference>
<dbReference type="PRINTS" id="PR00722">
    <property type="entry name" value="CHYMOTRYPSIN"/>
</dbReference>
<dbReference type="OrthoDB" id="6339452at2759"/>
<protein>
    <submittedName>
        <fullName evidence="5">Protease, serine, 55 [Microtus ochrogaster]</fullName>
    </submittedName>
</protein>
<dbReference type="InterPro" id="IPR001314">
    <property type="entry name" value="Peptidase_S1A"/>
</dbReference>
<feature type="domain" description="Peptidase S1" evidence="4">
    <location>
        <begin position="48"/>
        <end position="291"/>
    </location>
</feature>
<keyword evidence="5" id="KW-0378">Hydrolase</keyword>
<feature type="chain" id="PRO_5005489428" evidence="3">
    <location>
        <begin position="21"/>
        <end position="298"/>
    </location>
</feature>
<evidence type="ECO:0000256" key="3">
    <source>
        <dbReference type="SAM" id="SignalP"/>
    </source>
</evidence>
<evidence type="ECO:0000259" key="4">
    <source>
        <dbReference type="PROSITE" id="PS50240"/>
    </source>
</evidence>
<dbReference type="SUPFAM" id="SSF50494">
    <property type="entry name" value="Trypsin-like serine proteases"/>
    <property type="match status" value="1"/>
</dbReference>
<comment type="similarity">
    <text evidence="2">Belongs to the peptidase S1 family. CLIP subfamily.</text>
</comment>
<dbReference type="PANTHER" id="PTHR24256">
    <property type="entry name" value="TRYPTASE-RELATED"/>
    <property type="match status" value="1"/>
</dbReference>
<gene>
    <name evidence="5" type="primary">Prss55</name>
</gene>
<dbReference type="EMBL" id="HACA01028343">
    <property type="protein sequence ID" value="CDW45704.1"/>
    <property type="molecule type" value="Transcribed_RNA"/>
</dbReference>
<dbReference type="InterPro" id="IPR001254">
    <property type="entry name" value="Trypsin_dom"/>
</dbReference>
<evidence type="ECO:0000313" key="5">
    <source>
        <dbReference type="EMBL" id="CDW45704.1"/>
    </source>
</evidence>
<dbReference type="GO" id="GO:0006508">
    <property type="term" value="P:proteolysis"/>
    <property type="evidence" value="ECO:0007669"/>
    <property type="project" value="UniProtKB-KW"/>
</dbReference>
<feature type="non-terminal residue" evidence="5">
    <location>
        <position position="1"/>
    </location>
</feature>
<dbReference type="AlphaFoldDB" id="A0A0K2V5C7"/>
<evidence type="ECO:0000256" key="1">
    <source>
        <dbReference type="ARBA" id="ARBA00023157"/>
    </source>
</evidence>
<feature type="signal peptide" evidence="3">
    <location>
        <begin position="1"/>
        <end position="20"/>
    </location>
</feature>
<dbReference type="GO" id="GO:0004252">
    <property type="term" value="F:serine-type endopeptidase activity"/>
    <property type="evidence" value="ECO:0007669"/>
    <property type="project" value="InterPro"/>
</dbReference>
<dbReference type="PROSITE" id="PS50240">
    <property type="entry name" value="TRYPSIN_DOM"/>
    <property type="match status" value="1"/>
</dbReference>
<accession>A0A0K2V5C7</accession>
<proteinExistence type="inferred from homology"/>
<keyword evidence="1" id="KW-1015">Disulfide bond</keyword>
<dbReference type="Pfam" id="PF00089">
    <property type="entry name" value="Trypsin"/>
    <property type="match status" value="1"/>
</dbReference>
<name>A0A0K2V5C7_LEPSM</name>
<evidence type="ECO:0000256" key="2">
    <source>
        <dbReference type="ARBA" id="ARBA00024195"/>
    </source>
</evidence>
<dbReference type="FunFam" id="2.40.10.10:FF:000068">
    <property type="entry name" value="transmembrane protease serine 2"/>
    <property type="match status" value="1"/>
</dbReference>
<organism evidence="5">
    <name type="scientific">Lepeophtheirus salmonis</name>
    <name type="common">Salmon louse</name>
    <name type="synonym">Caligus salmonis</name>
    <dbReference type="NCBI Taxonomy" id="72036"/>
    <lineage>
        <taxon>Eukaryota</taxon>
        <taxon>Metazoa</taxon>
        <taxon>Ecdysozoa</taxon>
        <taxon>Arthropoda</taxon>
        <taxon>Crustacea</taxon>
        <taxon>Multicrustacea</taxon>
        <taxon>Hexanauplia</taxon>
        <taxon>Copepoda</taxon>
        <taxon>Siphonostomatoida</taxon>
        <taxon>Caligidae</taxon>
        <taxon>Lepeophtheirus</taxon>
    </lineage>
</organism>
<dbReference type="InterPro" id="IPR009003">
    <property type="entry name" value="Peptidase_S1_PA"/>
</dbReference>
<dbReference type="InterPro" id="IPR051487">
    <property type="entry name" value="Ser/Thr_Proteases_Immune/Dev"/>
</dbReference>
<keyword evidence="3" id="KW-0732">Signal</keyword>